<evidence type="ECO:0000256" key="1">
    <source>
        <dbReference type="ARBA" id="ARBA00022705"/>
    </source>
</evidence>
<sequence>MFVSKYAPLTLSEFVGNKEAVATARRWLGYWPKIGKVLLLLGPAGLGKTTLATLLAKEVGYEFFEVNASDTRNKDTIIHQVAPATLEQGLFGSRRLVLIDEVDGMAGNEDRGGLQSLVDVIQKTKQPLILTGNDIKSDKIYLIEKKCKKDCTKLVLNLPTKEEIKERLKLICEKESISANDGVLSRIVEIARFDIRNSINIIEQVGFGKNSINDNDLNLLKGKDVFLKENDILFRVLKSKKLSIALDAMSANKSNFYPTDLIYCFEENLPYIYKNANDLAEGYLWLAEADKYASRIKKQNWFYLTNVAQCLASISTAKTQPINITPEEKFRHPQIGLMIWRGKQQQAEKDNFCKMWAPKLHISWNKMKINYPIYLAMICNNT</sequence>
<dbReference type="Proteomes" id="UP000228989">
    <property type="component" value="Unassembled WGS sequence"/>
</dbReference>
<reference evidence="12 13" key="1">
    <citation type="submission" date="2017-09" db="EMBL/GenBank/DDBJ databases">
        <title>Depth-based differentiation of microbial function through sediment-hosted aquifers and enrichment of novel symbionts in the deep terrestrial subsurface.</title>
        <authorList>
            <person name="Probst A.J."/>
            <person name="Ladd B."/>
            <person name="Jarett J.K."/>
            <person name="Geller-Mcgrath D.E."/>
            <person name="Sieber C.M.K."/>
            <person name="Emerson J.B."/>
            <person name="Anantharaman K."/>
            <person name="Thomas B.C."/>
            <person name="Malmstrom R."/>
            <person name="Stieglmeier M."/>
            <person name="Klingl A."/>
            <person name="Woyke T."/>
            <person name="Ryan C.M."/>
            <person name="Banfield J.F."/>
        </authorList>
    </citation>
    <scope>NUCLEOTIDE SEQUENCE [LARGE SCALE GENOMIC DNA]</scope>
</reference>
<evidence type="ECO:0000313" key="7">
    <source>
        <dbReference type="EMBL" id="PIV46421.1"/>
    </source>
</evidence>
<dbReference type="InterPro" id="IPR047854">
    <property type="entry name" value="RFC_lid"/>
</dbReference>
<dbReference type="AlphaFoldDB" id="A0A2G9LJD6"/>
<keyword evidence="2" id="KW-0547">Nucleotide-binding</keyword>
<reference evidence="5 14" key="2">
    <citation type="submission" date="2017-09" db="EMBL/GenBank/DDBJ databases">
        <title>Depth-based differentiation of microbial function through sediment-hosted aquifers and enrichment of novel symbionts in the deep terrestrial subsurface.</title>
        <authorList>
            <person name="Probst A.J."/>
            <person name="Ladd B."/>
            <person name="Jarett J.K."/>
            <person name="Geller-Mcgrath D.E."/>
            <person name="Sieber C.M."/>
            <person name="Emerson J.B."/>
            <person name="Anantharaman K."/>
            <person name="Thomas B.C."/>
            <person name="Malmstrom R."/>
            <person name="Stieglmeier M."/>
            <person name="Klingl A."/>
            <person name="Woyke T."/>
            <person name="Ryan C.M."/>
            <person name="Banfield J.F."/>
        </authorList>
    </citation>
    <scope>NUCLEOTIDE SEQUENCE [LARGE SCALE GENOMIC DNA]</scope>
    <source>
        <strain evidence="7">CG02_land_8_20_14_3_00_31_209</strain>
        <strain evidence="6">CG03_land_8_20_14_0_80_31_114</strain>
        <strain evidence="8">CG17_big_fil_post_rev_8_21_14_2_50_31_73</strain>
        <strain evidence="5">CG18_big_fil_WC_8_21_14_2_50_31_19</strain>
        <strain evidence="10">CG_4_10_14_0_8_um_filter_31_133</strain>
        <strain evidence="9">CG_4_8_14_3_um_filter</strain>
        <strain evidence="11">CG_4_9_14_0_8_um_filter_31_21</strain>
    </source>
</reference>
<dbReference type="Proteomes" id="UP000230713">
    <property type="component" value="Unassembled WGS sequence"/>
</dbReference>
<evidence type="ECO:0000313" key="5">
    <source>
        <dbReference type="EMBL" id="PIN66649.1"/>
    </source>
</evidence>
<dbReference type="EMBL" id="PFIH01000008">
    <property type="protein sequence ID" value="PIX28275.1"/>
    <property type="molecule type" value="Genomic_DNA"/>
</dbReference>
<keyword evidence="3" id="KW-0067">ATP-binding</keyword>
<dbReference type="InterPro" id="IPR027417">
    <property type="entry name" value="P-loop_NTPase"/>
</dbReference>
<evidence type="ECO:0000313" key="11">
    <source>
        <dbReference type="EMBL" id="PJC01146.1"/>
    </source>
</evidence>
<evidence type="ECO:0000313" key="8">
    <source>
        <dbReference type="EMBL" id="PIV89920.1"/>
    </source>
</evidence>
<evidence type="ECO:0000313" key="12">
    <source>
        <dbReference type="Proteomes" id="UP000228874"/>
    </source>
</evidence>
<dbReference type="EMBL" id="PFMG01000026">
    <property type="protein sequence ID" value="PIY99851.1"/>
    <property type="molecule type" value="Genomic_DNA"/>
</dbReference>
<evidence type="ECO:0000256" key="3">
    <source>
        <dbReference type="ARBA" id="ARBA00022840"/>
    </source>
</evidence>
<gene>
    <name evidence="11" type="ORF">CO072_02200</name>
    <name evidence="7" type="ORF">COS22_01405</name>
    <name evidence="6" type="ORF">COS45_01240</name>
    <name evidence="8" type="ORF">COW47_00025</name>
    <name evidence="5" type="ORF">COW69_01015</name>
    <name evidence="10" type="ORF">COY63_01235</name>
    <name evidence="9" type="ORF">COZ66_00225</name>
</gene>
<dbReference type="Proteomes" id="UP000231232">
    <property type="component" value="Unassembled WGS sequence"/>
</dbReference>
<accession>A0A2H9M2H7</accession>
<dbReference type="GO" id="GO:0006260">
    <property type="term" value="P:DNA replication"/>
    <property type="evidence" value="ECO:0007669"/>
    <property type="project" value="UniProtKB-KW"/>
</dbReference>
<evidence type="ECO:0000313" key="9">
    <source>
        <dbReference type="EMBL" id="PIX28275.1"/>
    </source>
</evidence>
<organism evidence="5 14">
    <name type="scientific">Huberarchaeum crystalense</name>
    <dbReference type="NCBI Taxonomy" id="2014257"/>
    <lineage>
        <taxon>Archaea</taxon>
        <taxon>Candidatus Huberarchaeota</taxon>
        <taxon>Candidatus Huberarchaeia</taxon>
        <taxon>Candidatus Huberarchaeales</taxon>
        <taxon>Candidatus Huberarchaeaceae</taxon>
        <taxon>Candidatus Huberarchaeum</taxon>
    </lineage>
</organism>
<evidence type="ECO:0000259" key="4">
    <source>
        <dbReference type="SMART" id="SM00382"/>
    </source>
</evidence>
<comment type="caution">
    <text evidence="5">The sequence shown here is derived from an EMBL/GenBank/DDBJ whole genome shotgun (WGS) entry which is preliminary data.</text>
</comment>
<evidence type="ECO:0000313" key="10">
    <source>
        <dbReference type="EMBL" id="PIY99851.1"/>
    </source>
</evidence>
<proteinExistence type="predicted"/>
<accession>A0A2G9LJD6</accession>
<dbReference type="SMART" id="SM00382">
    <property type="entry name" value="AAA"/>
    <property type="match status" value="1"/>
</dbReference>
<dbReference type="Proteomes" id="UP000231449">
    <property type="component" value="Unassembled WGS sequence"/>
</dbReference>
<accession>A0A2H9M7B7</accession>
<dbReference type="SUPFAM" id="SSF52540">
    <property type="entry name" value="P-loop containing nucleoside triphosphate hydrolases"/>
    <property type="match status" value="1"/>
</dbReference>
<dbReference type="Pfam" id="PF00004">
    <property type="entry name" value="AAA"/>
    <property type="match status" value="1"/>
</dbReference>
<dbReference type="Gene3D" id="1.10.8.60">
    <property type="match status" value="1"/>
</dbReference>
<dbReference type="CDD" id="cd18140">
    <property type="entry name" value="HLD_clamp_RFC"/>
    <property type="match status" value="1"/>
</dbReference>
<accession>A0A2H9N2Z6</accession>
<protein>
    <recommendedName>
        <fullName evidence="4">AAA+ ATPase domain-containing protein</fullName>
    </recommendedName>
</protein>
<dbReference type="Gene3D" id="3.40.50.300">
    <property type="entry name" value="P-loop containing nucleotide triphosphate hydrolases"/>
    <property type="match status" value="1"/>
</dbReference>
<dbReference type="Proteomes" id="UP000229789">
    <property type="component" value="Unassembled WGS sequence"/>
</dbReference>
<dbReference type="InterPro" id="IPR003959">
    <property type="entry name" value="ATPase_AAA_core"/>
</dbReference>
<dbReference type="EMBL" id="PFFF01000001">
    <property type="protein sequence ID" value="PIV89920.1"/>
    <property type="molecule type" value="Genomic_DNA"/>
</dbReference>
<feature type="domain" description="AAA+ ATPase" evidence="4">
    <location>
        <begin position="34"/>
        <end position="160"/>
    </location>
</feature>
<dbReference type="InterPro" id="IPR003593">
    <property type="entry name" value="AAA+_ATPase"/>
</dbReference>
<dbReference type="Proteomes" id="UP000228874">
    <property type="component" value="Unassembled WGS sequence"/>
</dbReference>
<name>A0A2G9LJD6_HUBC1</name>
<dbReference type="EMBL" id="PEUT01000032">
    <property type="protein sequence ID" value="PIV13741.1"/>
    <property type="molecule type" value="Genomic_DNA"/>
</dbReference>
<evidence type="ECO:0000313" key="13">
    <source>
        <dbReference type="Proteomes" id="UP000228989"/>
    </source>
</evidence>
<accession>A0A2H9P8L4</accession>
<accession>A0A2H9RCL6</accession>
<dbReference type="PANTHER" id="PTHR23389:SF6">
    <property type="entry name" value="REPLICATION FACTOR C SUBUNIT 1"/>
    <property type="match status" value="1"/>
</dbReference>
<dbReference type="PANTHER" id="PTHR23389">
    <property type="entry name" value="CHROMOSOME TRANSMISSION FIDELITY FACTOR 18"/>
    <property type="match status" value="1"/>
</dbReference>
<accession>A0A2H9MN24</accession>
<evidence type="ECO:0000313" key="6">
    <source>
        <dbReference type="EMBL" id="PIV13741.1"/>
    </source>
</evidence>
<dbReference type="GO" id="GO:0005524">
    <property type="term" value="F:ATP binding"/>
    <property type="evidence" value="ECO:0007669"/>
    <property type="project" value="UniProtKB-KW"/>
</dbReference>
<dbReference type="EMBL" id="PFSX01000058">
    <property type="protein sequence ID" value="PJC01146.1"/>
    <property type="molecule type" value="Genomic_DNA"/>
</dbReference>
<dbReference type="EMBL" id="PCUF01000010">
    <property type="protein sequence ID" value="PIN66649.1"/>
    <property type="molecule type" value="Genomic_DNA"/>
</dbReference>
<dbReference type="GO" id="GO:0016887">
    <property type="term" value="F:ATP hydrolysis activity"/>
    <property type="evidence" value="ECO:0007669"/>
    <property type="project" value="InterPro"/>
</dbReference>
<evidence type="ECO:0000256" key="2">
    <source>
        <dbReference type="ARBA" id="ARBA00022741"/>
    </source>
</evidence>
<dbReference type="EMBL" id="PETW01000025">
    <property type="protein sequence ID" value="PIV46421.1"/>
    <property type="molecule type" value="Genomic_DNA"/>
</dbReference>
<dbReference type="Proteomes" id="UP000230477">
    <property type="component" value="Unassembled WGS sequence"/>
</dbReference>
<keyword evidence="1" id="KW-0235">DNA replication</keyword>
<evidence type="ECO:0000313" key="14">
    <source>
        <dbReference type="Proteomes" id="UP000229789"/>
    </source>
</evidence>